<protein>
    <submittedName>
        <fullName evidence="2">Predicted protein</fullName>
    </submittedName>
</protein>
<evidence type="ECO:0000313" key="3">
    <source>
        <dbReference type="Proteomes" id="UP000002668"/>
    </source>
</evidence>
<dbReference type="Proteomes" id="UP000002668">
    <property type="component" value="Genome"/>
</dbReference>
<gene>
    <name evidence="2" type="ORF">LEMA_uP048960.1</name>
</gene>
<name>E5R4R7_LEPMJ</name>
<reference evidence="3" key="1">
    <citation type="journal article" date="2011" name="Nat. Commun.">
        <title>Effector diversification within compartments of the Leptosphaeria maculans genome affected by Repeat-Induced Point mutations.</title>
        <authorList>
            <person name="Rouxel T."/>
            <person name="Grandaubert J."/>
            <person name="Hane J.K."/>
            <person name="Hoede C."/>
            <person name="van de Wouw A.P."/>
            <person name="Couloux A."/>
            <person name="Dominguez V."/>
            <person name="Anthouard V."/>
            <person name="Bally P."/>
            <person name="Bourras S."/>
            <person name="Cozijnsen A.J."/>
            <person name="Ciuffetti L.M."/>
            <person name="Degrave A."/>
            <person name="Dilmaghani A."/>
            <person name="Duret L."/>
            <person name="Fudal I."/>
            <person name="Goodwin S.B."/>
            <person name="Gout L."/>
            <person name="Glaser N."/>
            <person name="Linglin J."/>
            <person name="Kema G.H.J."/>
            <person name="Lapalu N."/>
            <person name="Lawrence C.B."/>
            <person name="May K."/>
            <person name="Meyer M."/>
            <person name="Ollivier B."/>
            <person name="Poulain J."/>
            <person name="Schoch C.L."/>
            <person name="Simon A."/>
            <person name="Spatafora J.W."/>
            <person name="Stachowiak A."/>
            <person name="Turgeon B.G."/>
            <person name="Tyler B.M."/>
            <person name="Vincent D."/>
            <person name="Weissenbach J."/>
            <person name="Amselem J."/>
            <person name="Quesneville H."/>
            <person name="Oliver R.P."/>
            <person name="Wincker P."/>
            <person name="Balesdent M.-H."/>
            <person name="Howlett B.J."/>
        </authorList>
    </citation>
    <scope>NUCLEOTIDE SEQUENCE [LARGE SCALE GENOMIC DNA]</scope>
    <source>
        <strain evidence="3">JN3 / isolate v23.1.3 / race Av1-4-5-6-7-8</strain>
    </source>
</reference>
<proteinExistence type="predicted"/>
<accession>E5R4R7</accession>
<evidence type="ECO:0000313" key="2">
    <source>
        <dbReference type="EMBL" id="CBX92190.1"/>
    </source>
</evidence>
<feature type="transmembrane region" description="Helical" evidence="1">
    <location>
        <begin position="15"/>
        <end position="39"/>
    </location>
</feature>
<dbReference type="VEuPathDB" id="FungiDB:LEMA_uP048960.1"/>
<organism evidence="3">
    <name type="scientific">Leptosphaeria maculans (strain JN3 / isolate v23.1.3 / race Av1-4-5-6-7-8)</name>
    <name type="common">Blackleg fungus</name>
    <name type="synonym">Phoma lingam</name>
    <dbReference type="NCBI Taxonomy" id="985895"/>
    <lineage>
        <taxon>Eukaryota</taxon>
        <taxon>Fungi</taxon>
        <taxon>Dikarya</taxon>
        <taxon>Ascomycota</taxon>
        <taxon>Pezizomycotina</taxon>
        <taxon>Dothideomycetes</taxon>
        <taxon>Pleosporomycetidae</taxon>
        <taxon>Pleosporales</taxon>
        <taxon>Pleosporineae</taxon>
        <taxon>Leptosphaeriaceae</taxon>
        <taxon>Plenodomus</taxon>
        <taxon>Plenodomus lingam/Leptosphaeria maculans species complex</taxon>
    </lineage>
</organism>
<keyword evidence="1" id="KW-0472">Membrane</keyword>
<dbReference type="InParanoid" id="E5R4R7"/>
<dbReference type="EMBL" id="FP929083">
    <property type="protein sequence ID" value="CBX92190.1"/>
    <property type="molecule type" value="Genomic_DNA"/>
</dbReference>
<dbReference type="HOGENOM" id="CLU_3050751_0_0_1"/>
<dbReference type="AlphaFoldDB" id="E5R4R7"/>
<keyword evidence="1" id="KW-0812">Transmembrane</keyword>
<evidence type="ECO:0000256" key="1">
    <source>
        <dbReference type="SAM" id="Phobius"/>
    </source>
</evidence>
<sequence length="54" mass="6493">MAHINPRSHLGCPEYYWLMRSIVLYSFHNICTSVFWVFYERFVGQETIWCAGTM</sequence>
<keyword evidence="1" id="KW-1133">Transmembrane helix</keyword>
<keyword evidence="3" id="KW-1185">Reference proteome</keyword>